<comment type="caution">
    <text evidence="2">The sequence shown here is derived from an EMBL/GenBank/DDBJ whole genome shotgun (WGS) entry which is preliminary data.</text>
</comment>
<proteinExistence type="predicted"/>
<keyword evidence="1" id="KW-0812">Transmembrane</keyword>
<accession>A0A7Z9C0E0</accession>
<keyword evidence="1" id="KW-0472">Membrane</keyword>
<organism evidence="2 3">
    <name type="scientific">Planktothrix serta PCC 8927</name>
    <dbReference type="NCBI Taxonomy" id="671068"/>
    <lineage>
        <taxon>Bacteria</taxon>
        <taxon>Bacillati</taxon>
        <taxon>Cyanobacteriota</taxon>
        <taxon>Cyanophyceae</taxon>
        <taxon>Oscillatoriophycideae</taxon>
        <taxon>Oscillatoriales</taxon>
        <taxon>Microcoleaceae</taxon>
        <taxon>Planktothrix</taxon>
    </lineage>
</organism>
<dbReference type="EMBL" id="CZCU02000153">
    <property type="protein sequence ID" value="VXD22790.1"/>
    <property type="molecule type" value="Genomic_DNA"/>
</dbReference>
<keyword evidence="3" id="KW-1185">Reference proteome</keyword>
<keyword evidence="1" id="KW-1133">Transmembrane helix</keyword>
<feature type="transmembrane region" description="Helical" evidence="1">
    <location>
        <begin position="12"/>
        <end position="29"/>
    </location>
</feature>
<dbReference type="Proteomes" id="UP000184550">
    <property type="component" value="Unassembled WGS sequence"/>
</dbReference>
<dbReference type="RefSeq" id="WP_083625065.1">
    <property type="nucleotide sequence ID" value="NZ_LR734878.1"/>
</dbReference>
<evidence type="ECO:0000256" key="1">
    <source>
        <dbReference type="SAM" id="Phobius"/>
    </source>
</evidence>
<dbReference type="AlphaFoldDB" id="A0A7Z9C0E0"/>
<dbReference type="OrthoDB" id="582884at2"/>
<sequence>MTSPQKFDWITFIARFGCGFVIGGFLSALRFPQSFLIAFLIGGLLCGFLAWRLGDRFWTSRWWW</sequence>
<evidence type="ECO:0000313" key="2">
    <source>
        <dbReference type="EMBL" id="VXD22790.1"/>
    </source>
</evidence>
<reference evidence="2" key="1">
    <citation type="submission" date="2019-10" db="EMBL/GenBank/DDBJ databases">
        <authorList>
            <consortium name="Genoscope - CEA"/>
            <person name="William W."/>
        </authorList>
    </citation>
    <scope>NUCLEOTIDE SEQUENCE [LARGE SCALE GENOMIC DNA]</scope>
    <source>
        <strain evidence="2">BBR_PRJEB10992</strain>
    </source>
</reference>
<gene>
    <name evidence="2" type="ORF">PL8927_760096</name>
</gene>
<evidence type="ECO:0000313" key="3">
    <source>
        <dbReference type="Proteomes" id="UP000184550"/>
    </source>
</evidence>
<protein>
    <submittedName>
        <fullName evidence="2">Uncharacterized protein</fullName>
    </submittedName>
</protein>
<feature type="transmembrane region" description="Helical" evidence="1">
    <location>
        <begin position="35"/>
        <end position="54"/>
    </location>
</feature>
<name>A0A7Z9C0E0_9CYAN</name>